<reference evidence="7" key="1">
    <citation type="submission" date="2021-02" db="EMBL/GenBank/DDBJ databases">
        <authorList>
            <person name="Nowell W R."/>
        </authorList>
    </citation>
    <scope>NUCLEOTIDE SEQUENCE</scope>
    <source>
        <strain evidence="7">Ploen Becks lab</strain>
    </source>
</reference>
<feature type="region of interest" description="Disordered" evidence="5">
    <location>
        <begin position="1"/>
        <end position="23"/>
    </location>
</feature>
<dbReference type="InterPro" id="IPR003653">
    <property type="entry name" value="Peptidase_C48_C"/>
</dbReference>
<keyword evidence="2" id="KW-0645">Protease</keyword>
<evidence type="ECO:0000256" key="3">
    <source>
        <dbReference type="ARBA" id="ARBA00022801"/>
    </source>
</evidence>
<comment type="caution">
    <text evidence="7">The sequence shown here is derived from an EMBL/GenBank/DDBJ whole genome shotgun (WGS) entry which is preliminary data.</text>
</comment>
<evidence type="ECO:0000313" key="8">
    <source>
        <dbReference type="Proteomes" id="UP000663879"/>
    </source>
</evidence>
<dbReference type="Proteomes" id="UP000663879">
    <property type="component" value="Unassembled WGS sequence"/>
</dbReference>
<evidence type="ECO:0000256" key="5">
    <source>
        <dbReference type="SAM" id="MobiDB-lite"/>
    </source>
</evidence>
<dbReference type="GO" id="GO:0006508">
    <property type="term" value="P:proteolysis"/>
    <property type="evidence" value="ECO:0007669"/>
    <property type="project" value="UniProtKB-KW"/>
</dbReference>
<dbReference type="GO" id="GO:0016929">
    <property type="term" value="F:deSUMOylase activity"/>
    <property type="evidence" value="ECO:0007669"/>
    <property type="project" value="TreeGrafter"/>
</dbReference>
<dbReference type="InterPro" id="IPR038765">
    <property type="entry name" value="Papain-like_cys_pep_sf"/>
</dbReference>
<dbReference type="OrthoDB" id="1939479at2759"/>
<dbReference type="GO" id="GO:0005634">
    <property type="term" value="C:nucleus"/>
    <property type="evidence" value="ECO:0007669"/>
    <property type="project" value="TreeGrafter"/>
</dbReference>
<organism evidence="7 8">
    <name type="scientific">Brachionus calyciflorus</name>
    <dbReference type="NCBI Taxonomy" id="104777"/>
    <lineage>
        <taxon>Eukaryota</taxon>
        <taxon>Metazoa</taxon>
        <taxon>Spiralia</taxon>
        <taxon>Gnathifera</taxon>
        <taxon>Rotifera</taxon>
        <taxon>Eurotatoria</taxon>
        <taxon>Monogononta</taxon>
        <taxon>Pseudotrocha</taxon>
        <taxon>Ploima</taxon>
        <taxon>Brachionidae</taxon>
        <taxon>Brachionus</taxon>
    </lineage>
</organism>
<dbReference type="AlphaFoldDB" id="A0A814QB20"/>
<keyword evidence="3" id="KW-0378">Hydrolase</keyword>
<evidence type="ECO:0000313" key="7">
    <source>
        <dbReference type="EMBL" id="CAF1117201.1"/>
    </source>
</evidence>
<protein>
    <recommendedName>
        <fullName evidence="6">Ubiquitin-like protease family profile domain-containing protein</fullName>
    </recommendedName>
</protein>
<sequence>SSSKIEQISTEQSKVKHPSNNSIQTFPNTAQNLIDFKSTIIPSYEENKKKIKDAFDNFATIQRFNITLEKSDINRLKPGIWLNDNIVNFYFNLLKTHSKKKLFVFDSFFYYRLQQNGPKSVLHWYKNENIFAYEMVLVPINVNNNHWILCSIDNLKCTVEVYDSFQEEYTNLIPNIKAYLNLKYTQYFNLELTFHWVFSYANNIPTQTNTYDCGVFMCKFAEFLSKGSKLFTFLSKDIDFYRKNILLSILNDYVY</sequence>
<comment type="similarity">
    <text evidence="1">Belongs to the peptidase C48 family.</text>
</comment>
<dbReference type="Gene3D" id="3.40.395.10">
    <property type="entry name" value="Adenoviral Proteinase, Chain A"/>
    <property type="match status" value="1"/>
</dbReference>
<dbReference type="PANTHER" id="PTHR12606">
    <property type="entry name" value="SENTRIN/SUMO-SPECIFIC PROTEASE"/>
    <property type="match status" value="1"/>
</dbReference>
<dbReference type="SUPFAM" id="SSF54001">
    <property type="entry name" value="Cysteine proteinases"/>
    <property type="match status" value="1"/>
</dbReference>
<proteinExistence type="inferred from homology"/>
<keyword evidence="4" id="KW-0788">Thiol protease</keyword>
<evidence type="ECO:0000259" key="6">
    <source>
        <dbReference type="PROSITE" id="PS50600"/>
    </source>
</evidence>
<dbReference type="EMBL" id="CAJNOC010008563">
    <property type="protein sequence ID" value="CAF1117201.1"/>
    <property type="molecule type" value="Genomic_DNA"/>
</dbReference>
<dbReference type="GO" id="GO:0016926">
    <property type="term" value="P:protein desumoylation"/>
    <property type="evidence" value="ECO:0007669"/>
    <property type="project" value="TreeGrafter"/>
</dbReference>
<keyword evidence="8" id="KW-1185">Reference proteome</keyword>
<dbReference type="PROSITE" id="PS50600">
    <property type="entry name" value="ULP_PROTEASE"/>
    <property type="match status" value="1"/>
</dbReference>
<gene>
    <name evidence="7" type="ORF">OXX778_LOCUS21887</name>
</gene>
<evidence type="ECO:0000256" key="1">
    <source>
        <dbReference type="ARBA" id="ARBA00005234"/>
    </source>
</evidence>
<dbReference type="Pfam" id="PF02902">
    <property type="entry name" value="Peptidase_C48"/>
    <property type="match status" value="1"/>
</dbReference>
<feature type="non-terminal residue" evidence="7">
    <location>
        <position position="1"/>
    </location>
</feature>
<dbReference type="PANTHER" id="PTHR12606:SF1">
    <property type="entry name" value="UBIQUITIN-LIKE-SPECIFIC PROTEASE 1A"/>
    <property type="match status" value="1"/>
</dbReference>
<evidence type="ECO:0000256" key="4">
    <source>
        <dbReference type="ARBA" id="ARBA00022807"/>
    </source>
</evidence>
<evidence type="ECO:0000256" key="2">
    <source>
        <dbReference type="ARBA" id="ARBA00022670"/>
    </source>
</evidence>
<accession>A0A814QB20</accession>
<name>A0A814QB20_9BILA</name>
<feature type="domain" description="Ubiquitin-like protease family profile" evidence="6">
    <location>
        <begin position="66"/>
        <end position="224"/>
    </location>
</feature>